<evidence type="ECO:0000256" key="1">
    <source>
        <dbReference type="ARBA" id="ARBA00023015"/>
    </source>
</evidence>
<dbReference type="InterPro" id="IPR028082">
    <property type="entry name" value="Peripla_BP_I"/>
</dbReference>
<sequence>MGTFPFHRHAAMPRTTPHRATILQVAREAGVSKTSVSRYFSDERARLSRDMQSRIASAARRLSYHPNQMARGLKGGRSQLIGMLVADIRNPFSVAVMHGVEQACRERGFSLLVCNTDNDPAQEREHLALLASYRVEGLVINAAGQPSRELRALAAQGTPLVLLDRMLSDFEADVVGLDNTQTIDMALDHLRQQGYDNVLYLSEPVAQASSRQARLKHFEQRLADDPTLRGEAHSLALAEDNRLQDVIAGFLSQASGSAPAILCGNGNVTLAVAHALQARGARLGEIGLLGIDELEWCNLVGPGITTLAQPTDAIGRAAVHNLLQRLEEPQRQAPPKRTHYQARLILRGSTCRPNTPDQYDSVSQERP</sequence>
<keyword evidence="6" id="KW-1185">Reference proteome</keyword>
<evidence type="ECO:0000256" key="3">
    <source>
        <dbReference type="ARBA" id="ARBA00023163"/>
    </source>
</evidence>
<accession>A0ABQ2Z2U4</accession>
<dbReference type="Pfam" id="PF00356">
    <property type="entry name" value="LacI"/>
    <property type="match status" value="1"/>
</dbReference>
<reference evidence="6" key="1">
    <citation type="journal article" date="2019" name="Int. J. Syst. Evol. Microbiol.">
        <title>The Global Catalogue of Microorganisms (GCM) 10K type strain sequencing project: providing services to taxonomists for standard genome sequencing and annotation.</title>
        <authorList>
            <consortium name="The Broad Institute Genomics Platform"/>
            <consortium name="The Broad Institute Genome Sequencing Center for Infectious Disease"/>
            <person name="Wu L."/>
            <person name="Ma J."/>
        </authorList>
    </citation>
    <scope>NUCLEOTIDE SEQUENCE [LARGE SCALE GENOMIC DNA]</scope>
    <source>
        <strain evidence="6">KCTC 22228</strain>
    </source>
</reference>
<dbReference type="PANTHER" id="PTHR30146:SF145">
    <property type="entry name" value="RIBOSE OPERON REPRESSOR"/>
    <property type="match status" value="1"/>
</dbReference>
<organism evidence="5 6">
    <name type="scientific">Litchfieldella qijiaojingensis</name>
    <dbReference type="NCBI Taxonomy" id="980347"/>
    <lineage>
        <taxon>Bacteria</taxon>
        <taxon>Pseudomonadati</taxon>
        <taxon>Pseudomonadota</taxon>
        <taxon>Gammaproteobacteria</taxon>
        <taxon>Oceanospirillales</taxon>
        <taxon>Halomonadaceae</taxon>
        <taxon>Litchfieldella</taxon>
    </lineage>
</organism>
<protein>
    <submittedName>
        <fullName evidence="5">Transcriptional regulator</fullName>
    </submittedName>
</protein>
<dbReference type="InterPro" id="IPR001761">
    <property type="entry name" value="Peripla_BP/Lac1_sug-bd_dom"/>
</dbReference>
<proteinExistence type="predicted"/>
<dbReference type="SUPFAM" id="SSF53822">
    <property type="entry name" value="Periplasmic binding protein-like I"/>
    <property type="match status" value="1"/>
</dbReference>
<dbReference type="Gene3D" id="1.10.260.40">
    <property type="entry name" value="lambda repressor-like DNA-binding domains"/>
    <property type="match status" value="1"/>
</dbReference>
<dbReference type="EMBL" id="BMXS01000020">
    <property type="protein sequence ID" value="GGY02559.1"/>
    <property type="molecule type" value="Genomic_DNA"/>
</dbReference>
<evidence type="ECO:0000313" key="6">
    <source>
        <dbReference type="Proteomes" id="UP000653056"/>
    </source>
</evidence>
<evidence type="ECO:0000259" key="4">
    <source>
        <dbReference type="PROSITE" id="PS50932"/>
    </source>
</evidence>
<dbReference type="InterPro" id="IPR000843">
    <property type="entry name" value="HTH_LacI"/>
</dbReference>
<keyword evidence="2" id="KW-0238">DNA-binding</keyword>
<dbReference type="Pfam" id="PF00532">
    <property type="entry name" value="Peripla_BP_1"/>
    <property type="match status" value="1"/>
</dbReference>
<dbReference type="PANTHER" id="PTHR30146">
    <property type="entry name" value="LACI-RELATED TRANSCRIPTIONAL REPRESSOR"/>
    <property type="match status" value="1"/>
</dbReference>
<feature type="domain" description="HTH lacI-type" evidence="4">
    <location>
        <begin position="20"/>
        <end position="75"/>
    </location>
</feature>
<dbReference type="PROSITE" id="PS50932">
    <property type="entry name" value="HTH_LACI_2"/>
    <property type="match status" value="1"/>
</dbReference>
<keyword evidence="3" id="KW-0804">Transcription</keyword>
<keyword evidence="1" id="KW-0805">Transcription regulation</keyword>
<evidence type="ECO:0000256" key="2">
    <source>
        <dbReference type="ARBA" id="ARBA00023125"/>
    </source>
</evidence>
<dbReference type="CDD" id="cd06283">
    <property type="entry name" value="PBP1_RegR_EndR_KdgR-like"/>
    <property type="match status" value="1"/>
</dbReference>
<gene>
    <name evidence="5" type="primary">ptxS</name>
    <name evidence="5" type="ORF">GCM10007160_32960</name>
</gene>
<dbReference type="InterPro" id="IPR010982">
    <property type="entry name" value="Lambda_DNA-bd_dom_sf"/>
</dbReference>
<dbReference type="SUPFAM" id="SSF47413">
    <property type="entry name" value="lambda repressor-like DNA-binding domains"/>
    <property type="match status" value="1"/>
</dbReference>
<dbReference type="SMART" id="SM00354">
    <property type="entry name" value="HTH_LACI"/>
    <property type="match status" value="1"/>
</dbReference>
<dbReference type="CDD" id="cd01392">
    <property type="entry name" value="HTH_LacI"/>
    <property type="match status" value="1"/>
</dbReference>
<evidence type="ECO:0000313" key="5">
    <source>
        <dbReference type="EMBL" id="GGY02559.1"/>
    </source>
</evidence>
<comment type="caution">
    <text evidence="5">The sequence shown here is derived from an EMBL/GenBank/DDBJ whole genome shotgun (WGS) entry which is preliminary data.</text>
</comment>
<name>A0ABQ2Z2U4_9GAMM</name>
<dbReference type="RefSeq" id="WP_229803668.1">
    <property type="nucleotide sequence ID" value="NZ_BMXS01000020.1"/>
</dbReference>
<dbReference type="Gene3D" id="3.40.50.2300">
    <property type="match status" value="2"/>
</dbReference>
<dbReference type="Proteomes" id="UP000653056">
    <property type="component" value="Unassembled WGS sequence"/>
</dbReference>